<dbReference type="AlphaFoldDB" id="A0A2S4ZYV0"/>
<dbReference type="EMBL" id="PQVF01000013">
    <property type="protein sequence ID" value="POY35177.1"/>
    <property type="molecule type" value="Genomic_DNA"/>
</dbReference>
<dbReference type="OrthoDB" id="1375727at2"/>
<dbReference type="Proteomes" id="UP000236893">
    <property type="component" value="Unassembled WGS sequence"/>
</dbReference>
<accession>A0A2S4ZYV0</accession>
<dbReference type="Pfam" id="PF02472">
    <property type="entry name" value="ExbD"/>
    <property type="match status" value="1"/>
</dbReference>
<evidence type="ECO:0000256" key="3">
    <source>
        <dbReference type="ARBA" id="ARBA00022475"/>
    </source>
</evidence>
<evidence type="ECO:0000313" key="9">
    <source>
        <dbReference type="EMBL" id="POY35177.1"/>
    </source>
</evidence>
<protein>
    <submittedName>
        <fullName evidence="9">Biopolymer transporter ExbD</fullName>
    </submittedName>
</protein>
<organism evidence="9 10">
    <name type="scientific">Solitalea longa</name>
    <dbReference type="NCBI Taxonomy" id="2079460"/>
    <lineage>
        <taxon>Bacteria</taxon>
        <taxon>Pseudomonadati</taxon>
        <taxon>Bacteroidota</taxon>
        <taxon>Sphingobacteriia</taxon>
        <taxon>Sphingobacteriales</taxon>
        <taxon>Sphingobacteriaceae</taxon>
        <taxon>Solitalea</taxon>
    </lineage>
</organism>
<evidence type="ECO:0000256" key="4">
    <source>
        <dbReference type="ARBA" id="ARBA00022692"/>
    </source>
</evidence>
<name>A0A2S4ZYV0_9SPHI</name>
<dbReference type="PANTHER" id="PTHR30558:SF7">
    <property type="entry name" value="TOL-PAL SYSTEM PROTEIN TOLR"/>
    <property type="match status" value="1"/>
</dbReference>
<keyword evidence="10" id="KW-1185">Reference proteome</keyword>
<comment type="similarity">
    <text evidence="2 7">Belongs to the ExbD/TolR family.</text>
</comment>
<keyword evidence="7" id="KW-0653">Protein transport</keyword>
<keyword evidence="4 7" id="KW-0812">Transmembrane</keyword>
<reference evidence="9 10" key="1">
    <citation type="submission" date="2018-01" db="EMBL/GenBank/DDBJ databases">
        <authorList>
            <person name="Gaut B.S."/>
            <person name="Morton B.R."/>
            <person name="Clegg M.T."/>
            <person name="Duvall M.R."/>
        </authorList>
    </citation>
    <scope>NUCLEOTIDE SEQUENCE [LARGE SCALE GENOMIC DNA]</scope>
    <source>
        <strain evidence="9 10">HR-AV</strain>
    </source>
</reference>
<evidence type="ECO:0000256" key="1">
    <source>
        <dbReference type="ARBA" id="ARBA00004162"/>
    </source>
</evidence>
<keyword evidence="6 8" id="KW-0472">Membrane</keyword>
<dbReference type="GO" id="GO:0015031">
    <property type="term" value="P:protein transport"/>
    <property type="evidence" value="ECO:0007669"/>
    <property type="project" value="UniProtKB-KW"/>
</dbReference>
<dbReference type="InterPro" id="IPR003400">
    <property type="entry name" value="ExbD"/>
</dbReference>
<dbReference type="PANTHER" id="PTHR30558">
    <property type="entry name" value="EXBD MEMBRANE COMPONENT OF PMF-DRIVEN MACROMOLECULE IMPORT SYSTEM"/>
    <property type="match status" value="1"/>
</dbReference>
<keyword evidence="7" id="KW-0813">Transport</keyword>
<evidence type="ECO:0000256" key="5">
    <source>
        <dbReference type="ARBA" id="ARBA00022989"/>
    </source>
</evidence>
<evidence type="ECO:0000256" key="2">
    <source>
        <dbReference type="ARBA" id="ARBA00005811"/>
    </source>
</evidence>
<evidence type="ECO:0000256" key="7">
    <source>
        <dbReference type="RuleBase" id="RU003879"/>
    </source>
</evidence>
<sequence length="132" mass="14564">MNLRRRHKIGAEVNTSSLNDIMFFLLLFFLLASTLVAPHVIKVTLPKAATGQTVPKKNVNVSVTKTGEYFIDKTAVSEAQLEETLKSYQGKAEEVTVIINADSAAQVQPFVNVMDIASRYKLKLVVAAQKKN</sequence>
<evidence type="ECO:0000256" key="6">
    <source>
        <dbReference type="ARBA" id="ARBA00023136"/>
    </source>
</evidence>
<comment type="subcellular location">
    <subcellularLocation>
        <location evidence="1">Cell membrane</location>
        <topology evidence="1">Single-pass membrane protein</topology>
    </subcellularLocation>
    <subcellularLocation>
        <location evidence="7">Cell membrane</location>
        <topology evidence="7">Single-pass type II membrane protein</topology>
    </subcellularLocation>
</comment>
<dbReference type="GO" id="GO:0005886">
    <property type="term" value="C:plasma membrane"/>
    <property type="evidence" value="ECO:0007669"/>
    <property type="project" value="UniProtKB-SubCell"/>
</dbReference>
<dbReference type="Gene3D" id="3.30.420.270">
    <property type="match status" value="1"/>
</dbReference>
<evidence type="ECO:0000313" key="10">
    <source>
        <dbReference type="Proteomes" id="UP000236893"/>
    </source>
</evidence>
<comment type="caution">
    <text evidence="9">The sequence shown here is derived from an EMBL/GenBank/DDBJ whole genome shotgun (WGS) entry which is preliminary data.</text>
</comment>
<evidence type="ECO:0000256" key="8">
    <source>
        <dbReference type="SAM" id="Phobius"/>
    </source>
</evidence>
<proteinExistence type="inferred from homology"/>
<dbReference type="GO" id="GO:0022857">
    <property type="term" value="F:transmembrane transporter activity"/>
    <property type="evidence" value="ECO:0007669"/>
    <property type="project" value="InterPro"/>
</dbReference>
<keyword evidence="3" id="KW-1003">Cell membrane</keyword>
<feature type="transmembrane region" description="Helical" evidence="8">
    <location>
        <begin position="21"/>
        <end position="41"/>
    </location>
</feature>
<keyword evidence="5 8" id="KW-1133">Transmembrane helix</keyword>
<dbReference type="RefSeq" id="WP_103790265.1">
    <property type="nucleotide sequence ID" value="NZ_PQVF01000013.1"/>
</dbReference>
<gene>
    <name evidence="9" type="ORF">C3K47_16490</name>
</gene>